<dbReference type="HOGENOM" id="CLU_2308077_0_0_1"/>
<name>A0A059IWX3_TRIIM</name>
<protein>
    <submittedName>
        <fullName evidence="1">Uncharacterized protein</fullName>
    </submittedName>
</protein>
<organism evidence="1 2">
    <name type="scientific">Trichophyton interdigitale (strain MR816)</name>
    <dbReference type="NCBI Taxonomy" id="1215338"/>
    <lineage>
        <taxon>Eukaryota</taxon>
        <taxon>Fungi</taxon>
        <taxon>Dikarya</taxon>
        <taxon>Ascomycota</taxon>
        <taxon>Pezizomycotina</taxon>
        <taxon>Eurotiomycetes</taxon>
        <taxon>Eurotiomycetidae</taxon>
        <taxon>Onygenales</taxon>
        <taxon>Arthrodermataceae</taxon>
        <taxon>Trichophyton</taxon>
    </lineage>
</organism>
<gene>
    <name evidence="1" type="ORF">H109_07931</name>
</gene>
<evidence type="ECO:0000313" key="1">
    <source>
        <dbReference type="EMBL" id="KDB20110.1"/>
    </source>
</evidence>
<dbReference type="Proteomes" id="UP000024533">
    <property type="component" value="Unassembled WGS sequence"/>
</dbReference>
<accession>A0A059IWX3</accession>
<dbReference type="EMBL" id="AOKY01000895">
    <property type="protein sequence ID" value="KDB20110.1"/>
    <property type="molecule type" value="Genomic_DNA"/>
</dbReference>
<proteinExistence type="predicted"/>
<dbReference type="AlphaFoldDB" id="A0A059IWX3"/>
<dbReference type="OrthoDB" id="10302406at2759"/>
<dbReference type="OMA" id="RAWTAIW"/>
<sequence length="102" mass="11258">MISEEDIPIAQYAVRREPPATRILTPMVGYCQDPAGLTAQQPLGAALKLRLIARNGGREAKAIGMHAAKEQGSLWRAWTAIWTDKRSMQLVERYHSMGAGLI</sequence>
<evidence type="ECO:0000313" key="2">
    <source>
        <dbReference type="Proteomes" id="UP000024533"/>
    </source>
</evidence>
<keyword evidence="2" id="KW-1185">Reference proteome</keyword>
<reference evidence="1 2" key="1">
    <citation type="submission" date="2014-02" db="EMBL/GenBank/DDBJ databases">
        <title>The Genome Sequence of Trichophyton interdigitale MR816.</title>
        <authorList>
            <consortium name="The Broad Institute Genomics Platform"/>
            <person name="Cuomo C.A."/>
            <person name="White T.C."/>
            <person name="Graser Y."/>
            <person name="Martinez-Rossi N."/>
            <person name="Heitman J."/>
            <person name="Young S.K."/>
            <person name="Zeng Q."/>
            <person name="Gargeya S."/>
            <person name="Abouelleil A."/>
            <person name="Alvarado L."/>
            <person name="Chapman S.B."/>
            <person name="Gainer-Dewar J."/>
            <person name="Goldberg J."/>
            <person name="Griggs A."/>
            <person name="Gujja S."/>
            <person name="Hansen M."/>
            <person name="Howarth C."/>
            <person name="Imamovic A."/>
            <person name="Larimer J."/>
            <person name="Martinez D."/>
            <person name="Murphy C."/>
            <person name="Pearson M.D."/>
            <person name="Persinoti G."/>
            <person name="Poon T."/>
            <person name="Priest M."/>
            <person name="Roberts A.D."/>
            <person name="Saif S."/>
            <person name="Shea T.D."/>
            <person name="Sykes S.N."/>
            <person name="Wortman J."/>
            <person name="Nusbaum C."/>
            <person name="Birren B."/>
        </authorList>
    </citation>
    <scope>NUCLEOTIDE SEQUENCE [LARGE SCALE GENOMIC DNA]</scope>
    <source>
        <strain evidence="1 2">MR816</strain>
    </source>
</reference>
<comment type="caution">
    <text evidence="1">The sequence shown here is derived from an EMBL/GenBank/DDBJ whole genome shotgun (WGS) entry which is preliminary data.</text>
</comment>